<dbReference type="GO" id="GO:0016853">
    <property type="term" value="F:isomerase activity"/>
    <property type="evidence" value="ECO:0007669"/>
    <property type="project" value="UniProtKB-KW"/>
</dbReference>
<dbReference type="Proteomes" id="UP000268016">
    <property type="component" value="Unassembled WGS sequence"/>
</dbReference>
<gene>
    <name evidence="1" type="ORF">EAT49_00995</name>
</gene>
<evidence type="ECO:0000313" key="2">
    <source>
        <dbReference type="Proteomes" id="UP000268016"/>
    </source>
</evidence>
<name>A0A3N2R9F2_9RHOB</name>
<keyword evidence="2" id="KW-1185">Reference proteome</keyword>
<organism evidence="1 2">
    <name type="scientific">Histidinibacterium lentulum</name>
    <dbReference type="NCBI Taxonomy" id="2480588"/>
    <lineage>
        <taxon>Bacteria</taxon>
        <taxon>Pseudomonadati</taxon>
        <taxon>Pseudomonadota</taxon>
        <taxon>Alphaproteobacteria</taxon>
        <taxon>Rhodobacterales</taxon>
        <taxon>Paracoccaceae</taxon>
        <taxon>Histidinibacterium</taxon>
    </lineage>
</organism>
<proteinExistence type="predicted"/>
<keyword evidence="1" id="KW-0413">Isomerase</keyword>
<dbReference type="RefSeq" id="WP_123640396.1">
    <property type="nucleotide sequence ID" value="NZ_ML119081.1"/>
</dbReference>
<dbReference type="OrthoDB" id="7867818at2"/>
<sequence>MGDAPILPHDPDLWMRQMSTTKSARSGDIVRRKIDWVDREIGRDRLLDEVRSRGFHMREAGGQFLVVRAPGPIRMVC</sequence>
<comment type="caution">
    <text evidence="1">The sequence shown here is derived from an EMBL/GenBank/DDBJ whole genome shotgun (WGS) entry which is preliminary data.</text>
</comment>
<accession>A0A3N2R9F2</accession>
<evidence type="ECO:0000313" key="1">
    <source>
        <dbReference type="EMBL" id="ROU04011.1"/>
    </source>
</evidence>
<dbReference type="AlphaFoldDB" id="A0A3N2R9F2"/>
<protein>
    <submittedName>
        <fullName evidence="1">N-(5'-phosphoribosyl)anthranilate isomerase</fullName>
    </submittedName>
</protein>
<reference evidence="1 2" key="1">
    <citation type="submission" date="2018-10" db="EMBL/GenBank/DDBJ databases">
        <title>Histidinibacterium lentulum gen. nov., sp. nov., a marine bacterium from the culture broth of Picochlorum sp. 122.</title>
        <authorList>
            <person name="Wang G."/>
        </authorList>
    </citation>
    <scope>NUCLEOTIDE SEQUENCE [LARGE SCALE GENOMIC DNA]</scope>
    <source>
        <strain evidence="1 2">B17</strain>
    </source>
</reference>
<dbReference type="EMBL" id="RDRB01000001">
    <property type="protein sequence ID" value="ROU04011.1"/>
    <property type="molecule type" value="Genomic_DNA"/>
</dbReference>